<dbReference type="GeneID" id="88225081"/>
<dbReference type="KEGG" id="mca:MCA2909"/>
<accession>Q602Z8</accession>
<dbReference type="EMBL" id="AE017282">
    <property type="protein sequence ID" value="AAU91007.1"/>
    <property type="molecule type" value="Genomic_DNA"/>
</dbReference>
<evidence type="ECO:0000313" key="2">
    <source>
        <dbReference type="EMBL" id="AAU91007.1"/>
    </source>
</evidence>
<reference evidence="2 3" key="1">
    <citation type="journal article" date="2004" name="PLoS Biol.">
        <title>Genomic insights into methanotrophy: the complete genome sequence of Methylococcus capsulatus (Bath).</title>
        <authorList>
            <person name="Ward N.L."/>
            <person name="Larsen O."/>
            <person name="Sakwa J."/>
            <person name="Bruseth L."/>
            <person name="Khouri H.M."/>
            <person name="Durkin A.S."/>
            <person name="Dimitrov G."/>
            <person name="Jiang L."/>
            <person name="Scanlan D."/>
            <person name="Kang K.H."/>
            <person name="Lewis M.R."/>
            <person name="Nelson K.E."/>
            <person name="Methe B.A."/>
            <person name="Wu M."/>
            <person name="Heidelberg J.F."/>
            <person name="Paulsen I.T."/>
            <person name="Fouts D.E."/>
            <person name="Ravel J."/>
            <person name="Tettelin H."/>
            <person name="Ren Q."/>
            <person name="Read T.D."/>
            <person name="DeBoy R.T."/>
            <person name="Seshadri R."/>
            <person name="Salzberg S.L."/>
            <person name="Jensen H.B."/>
            <person name="Birkeland N.K."/>
            <person name="Nelson W.C."/>
            <person name="Dodson R.J."/>
            <person name="Grindhaug S.H."/>
            <person name="Holt I.E."/>
            <person name="Eidhammer I."/>
            <person name="Jonasen I."/>
            <person name="Vanaken S."/>
            <person name="Utterback T.R."/>
            <person name="Feldblyum T.V."/>
            <person name="Fraser C.M."/>
            <person name="Lillehaug J.R."/>
            <person name="Eisen J.A."/>
        </authorList>
    </citation>
    <scope>NUCLEOTIDE SEQUENCE [LARGE SCALE GENOMIC DNA]</scope>
    <source>
        <strain evidence="3">ATCC 33009 / NCIMB 11132 / Bath</strain>
    </source>
</reference>
<evidence type="ECO:0000259" key="1">
    <source>
        <dbReference type="PROSITE" id="PS51688"/>
    </source>
</evidence>
<dbReference type="AlphaFoldDB" id="Q602Z8"/>
<evidence type="ECO:0000313" key="3">
    <source>
        <dbReference type="Proteomes" id="UP000006821"/>
    </source>
</evidence>
<dbReference type="Proteomes" id="UP000006821">
    <property type="component" value="Chromosome"/>
</dbReference>
<proteinExistence type="predicted"/>
<sequence>MASLKQFIANAKAMLPAVTGKPGWLDAPSMHLEQVTGQIKALLGKADQFAAPDIDLHQADAALKAVLGEAASTAPPAISLHDTAAALKAVTGKASATAAPDITLAAAKAHVDAANNPHATTAAQVGAMAITHPANAISGFGNFVYGLGPAQSAGSASTVARSDHVHPFPNAVQIGAIPDTHFASVLEGFGVSASPLAAAASPGVSYKIAREDHVHPFPTAAQVGAMATTHPANAITGFGASAQALAASGSAGSASTVARSDHVHPFPTAAQVGAMATTHPANAITGFGSSAQALAATQSAGAATTVARSDHRHPYPTAAQVGAAATYGDAANQFNADFFQATQDVGYRFANSPGSYAMTSTDGGVRVPVGGGFHVRNTSLAYAPCYASAFTVSSNRRLKRVLGEVRHALERVRALQPIRYRLEADGPQGRIELGLIAEDAREVLPEVVYPVTDGANGPDGASLSIDYGRLAVLALAAIRELEARVEALEAAR</sequence>
<protein>
    <recommendedName>
        <fullName evidence="1">Peptidase S74 domain-containing protein</fullName>
    </recommendedName>
</protein>
<dbReference type="SMR" id="Q602Z8"/>
<dbReference type="STRING" id="243233.MCA2909"/>
<dbReference type="eggNOG" id="ENOG5033TFQ">
    <property type="taxonomic scope" value="Bacteria"/>
</dbReference>
<dbReference type="HOGENOM" id="CLU_554127_0_0_6"/>
<feature type="domain" description="Peptidase S74" evidence="1">
    <location>
        <begin position="394"/>
        <end position="492"/>
    </location>
</feature>
<organism evidence="2 3">
    <name type="scientific">Methylococcus capsulatus (strain ATCC 33009 / NCIMB 11132 / Bath)</name>
    <dbReference type="NCBI Taxonomy" id="243233"/>
    <lineage>
        <taxon>Bacteria</taxon>
        <taxon>Pseudomonadati</taxon>
        <taxon>Pseudomonadota</taxon>
        <taxon>Gammaproteobacteria</taxon>
        <taxon>Methylococcales</taxon>
        <taxon>Methylococcaceae</taxon>
        <taxon>Methylococcus</taxon>
    </lineage>
</organism>
<name>Q602Z8_METCA</name>
<dbReference type="RefSeq" id="WP_010962104.1">
    <property type="nucleotide sequence ID" value="NC_002977.6"/>
</dbReference>
<dbReference type="PROSITE" id="PS51688">
    <property type="entry name" value="ICA"/>
    <property type="match status" value="1"/>
</dbReference>
<dbReference type="Pfam" id="PF13884">
    <property type="entry name" value="Peptidase_S74"/>
    <property type="match status" value="1"/>
</dbReference>
<gene>
    <name evidence="2" type="ordered locus">MCA2909</name>
</gene>
<dbReference type="InterPro" id="IPR030392">
    <property type="entry name" value="S74_ICA"/>
</dbReference>